<dbReference type="GO" id="GO:0033567">
    <property type="term" value="P:DNA replication, Okazaki fragment processing"/>
    <property type="evidence" value="ECO:0007669"/>
    <property type="project" value="InterPro"/>
</dbReference>
<dbReference type="GO" id="GO:0008409">
    <property type="term" value="F:5'-3' exonuclease activity"/>
    <property type="evidence" value="ECO:0007669"/>
    <property type="project" value="InterPro"/>
</dbReference>
<evidence type="ECO:0000256" key="2">
    <source>
        <dbReference type="ARBA" id="ARBA00022759"/>
    </source>
</evidence>
<gene>
    <name evidence="7" type="ORF">GCM10025791_34670</name>
</gene>
<keyword evidence="7" id="KW-0269">Exonuclease</keyword>
<dbReference type="Pfam" id="PF02739">
    <property type="entry name" value="5_3_exonuc_N"/>
    <property type="match status" value="1"/>
</dbReference>
<dbReference type="SMART" id="SM00475">
    <property type="entry name" value="53EXOc"/>
    <property type="match status" value="1"/>
</dbReference>
<dbReference type="CDD" id="cd09859">
    <property type="entry name" value="PIN_53EXO"/>
    <property type="match status" value="1"/>
</dbReference>
<dbReference type="InterPro" id="IPR029060">
    <property type="entry name" value="PIN-like_dom_sf"/>
</dbReference>
<dbReference type="InterPro" id="IPR020046">
    <property type="entry name" value="5-3_exonucl_a-hlix_arch_N"/>
</dbReference>
<feature type="domain" description="5'-3' exonuclease" evidence="6">
    <location>
        <begin position="3"/>
        <end position="270"/>
    </location>
</feature>
<dbReference type="Gene3D" id="1.10.150.20">
    <property type="entry name" value="5' to 3' exonuclease, C-terminal subdomain"/>
    <property type="match status" value="1"/>
</dbReference>
<dbReference type="InterPro" id="IPR036279">
    <property type="entry name" value="5-3_exonuclease_C_sf"/>
</dbReference>
<keyword evidence="3" id="KW-0378">Hydrolase</keyword>
<dbReference type="GO" id="GO:0003677">
    <property type="term" value="F:DNA binding"/>
    <property type="evidence" value="ECO:0007669"/>
    <property type="project" value="UniProtKB-KW"/>
</dbReference>
<evidence type="ECO:0000256" key="3">
    <source>
        <dbReference type="ARBA" id="ARBA00022801"/>
    </source>
</evidence>
<keyword evidence="2" id="KW-0255">Endonuclease</keyword>
<dbReference type="Proteomes" id="UP001409585">
    <property type="component" value="Unassembled WGS sequence"/>
</dbReference>
<dbReference type="SUPFAM" id="SSF47807">
    <property type="entry name" value="5' to 3' exonuclease, C-terminal subdomain"/>
    <property type="match status" value="1"/>
</dbReference>
<dbReference type="SUPFAM" id="SSF88723">
    <property type="entry name" value="PIN domain-like"/>
    <property type="match status" value="1"/>
</dbReference>
<dbReference type="CDD" id="cd09898">
    <property type="entry name" value="H3TH_53EXO"/>
    <property type="match status" value="1"/>
</dbReference>
<organism evidence="7 8">
    <name type="scientific">Halioxenophilus aromaticivorans</name>
    <dbReference type="NCBI Taxonomy" id="1306992"/>
    <lineage>
        <taxon>Bacteria</taxon>
        <taxon>Pseudomonadati</taxon>
        <taxon>Pseudomonadota</taxon>
        <taxon>Gammaproteobacteria</taxon>
        <taxon>Alteromonadales</taxon>
        <taxon>Alteromonadaceae</taxon>
        <taxon>Halioxenophilus</taxon>
    </lineage>
</organism>
<accession>A0AAV3U5M0</accession>
<keyword evidence="5" id="KW-0238">DNA-binding</keyword>
<dbReference type="InterPro" id="IPR008918">
    <property type="entry name" value="HhH2"/>
</dbReference>
<evidence type="ECO:0000256" key="5">
    <source>
        <dbReference type="ARBA" id="ARBA00023125"/>
    </source>
</evidence>
<dbReference type="GO" id="GO:0017108">
    <property type="term" value="F:5'-flap endonuclease activity"/>
    <property type="evidence" value="ECO:0007669"/>
    <property type="project" value="InterPro"/>
</dbReference>
<evidence type="ECO:0000313" key="7">
    <source>
        <dbReference type="EMBL" id="GAA4951284.1"/>
    </source>
</evidence>
<keyword evidence="8" id="KW-1185">Reference proteome</keyword>
<dbReference type="InterPro" id="IPR020045">
    <property type="entry name" value="DNA_polI_H3TH"/>
</dbReference>
<proteinExistence type="predicted"/>
<evidence type="ECO:0000256" key="1">
    <source>
        <dbReference type="ARBA" id="ARBA00022722"/>
    </source>
</evidence>
<dbReference type="EMBL" id="BAABLX010000029">
    <property type="protein sequence ID" value="GAA4951284.1"/>
    <property type="molecule type" value="Genomic_DNA"/>
</dbReference>
<dbReference type="FunFam" id="1.10.150.20:FF:000003">
    <property type="entry name" value="DNA polymerase I"/>
    <property type="match status" value="1"/>
</dbReference>
<dbReference type="InterPro" id="IPR002421">
    <property type="entry name" value="5-3_exonuclease"/>
</dbReference>
<keyword evidence="4" id="KW-0630">Potassium</keyword>
<dbReference type="SMART" id="SM00279">
    <property type="entry name" value="HhH2"/>
    <property type="match status" value="1"/>
</dbReference>
<dbReference type="Gene3D" id="3.40.50.1010">
    <property type="entry name" value="5'-nuclease"/>
    <property type="match status" value="1"/>
</dbReference>
<keyword evidence="1" id="KW-0540">Nuclease</keyword>
<dbReference type="AlphaFoldDB" id="A0AAV3U5M0"/>
<evidence type="ECO:0000313" key="8">
    <source>
        <dbReference type="Proteomes" id="UP001409585"/>
    </source>
</evidence>
<sequence length="307" mass="33996">MATPLLLVDASIYIFRAYFSMPDHWHSEDGVGTGAVYGYCQFLLSLLEKTGASQLACCYDESLTQCFRNQVYPAYKANRELPDQDLAFQLKACRELSSLIGIPSYASAEYEADDLIGSLLAWIKGQRLLRASPVAVVTRDKDLGQLIIDPEDYLWDFAADARFYRPDIFDKFGVNPEQLTDYLALVGDSVDNIPGVPGVGPKTAAALLAEFPDIETVFANLDSLANMPIRGAKSLAGKLSTHLEQIALAKMLATIVCDAPLENCAHGQLSRQWLTPQAPQWQALERFCQTMGFPRAFTRMQKVLNRA</sequence>
<dbReference type="RefSeq" id="WP_345425320.1">
    <property type="nucleotide sequence ID" value="NZ_AP031496.1"/>
</dbReference>
<evidence type="ECO:0000256" key="4">
    <source>
        <dbReference type="ARBA" id="ARBA00022958"/>
    </source>
</evidence>
<reference evidence="8" key="1">
    <citation type="journal article" date="2019" name="Int. J. Syst. Evol. Microbiol.">
        <title>The Global Catalogue of Microorganisms (GCM) 10K type strain sequencing project: providing services to taxonomists for standard genome sequencing and annotation.</title>
        <authorList>
            <consortium name="The Broad Institute Genomics Platform"/>
            <consortium name="The Broad Institute Genome Sequencing Center for Infectious Disease"/>
            <person name="Wu L."/>
            <person name="Ma J."/>
        </authorList>
    </citation>
    <scope>NUCLEOTIDE SEQUENCE [LARGE SCALE GENOMIC DNA]</scope>
    <source>
        <strain evidence="8">JCM 19134</strain>
    </source>
</reference>
<protein>
    <submittedName>
        <fullName evidence="7">5'-3' exonuclease H3TH domain-containing protein</fullName>
    </submittedName>
</protein>
<name>A0AAV3U5M0_9ALTE</name>
<dbReference type="PANTHER" id="PTHR42646">
    <property type="entry name" value="FLAP ENDONUCLEASE XNI"/>
    <property type="match status" value="1"/>
</dbReference>
<dbReference type="Pfam" id="PF01367">
    <property type="entry name" value="5_3_exonuc"/>
    <property type="match status" value="1"/>
</dbReference>
<dbReference type="InterPro" id="IPR038969">
    <property type="entry name" value="FEN"/>
</dbReference>
<evidence type="ECO:0000259" key="6">
    <source>
        <dbReference type="SMART" id="SM00475"/>
    </source>
</evidence>
<dbReference type="PANTHER" id="PTHR42646:SF2">
    <property type="entry name" value="5'-3' EXONUCLEASE FAMILY PROTEIN"/>
    <property type="match status" value="1"/>
</dbReference>
<comment type="caution">
    <text evidence="7">The sequence shown here is derived from an EMBL/GenBank/DDBJ whole genome shotgun (WGS) entry which is preliminary data.</text>
</comment>